<feature type="signal peptide" evidence="1">
    <location>
        <begin position="1"/>
        <end position="24"/>
    </location>
</feature>
<proteinExistence type="predicted"/>
<accession>A0A098S4T9</accession>
<comment type="caution">
    <text evidence="2">The sequence shown here is derived from an EMBL/GenBank/DDBJ whole genome shotgun (WGS) entry which is preliminary data.</text>
</comment>
<sequence>MYRTMKKYQSILCFIGVCSIALTACSNDQLRETEAWLTWDPPLDICSGPIERDQVSYTCSILDTLEEIYLSVDHMPQYGASEGDLEAYIRANAEICGIEEIFDGHFIIHTVVSRHGAPCVYLLSAEDVFEDSKGNLVDLINNSGTWRPGKSGNDFVDVTYAIVIEIKQGAIVEVTSL</sequence>
<dbReference type="EMBL" id="JPOS01000038">
    <property type="protein sequence ID" value="KGE87329.1"/>
    <property type="molecule type" value="Genomic_DNA"/>
</dbReference>
<feature type="chain" id="PRO_5001939799" description="Lipoprotein" evidence="1">
    <location>
        <begin position="25"/>
        <end position="177"/>
    </location>
</feature>
<evidence type="ECO:0000313" key="3">
    <source>
        <dbReference type="Proteomes" id="UP000029736"/>
    </source>
</evidence>
<name>A0A098S4T9_9BACT</name>
<keyword evidence="1" id="KW-0732">Signal</keyword>
<dbReference type="STRING" id="1524460.IX84_17035"/>
<organism evidence="2 3">
    <name type="scientific">Phaeodactylibacter xiamenensis</name>
    <dbReference type="NCBI Taxonomy" id="1524460"/>
    <lineage>
        <taxon>Bacteria</taxon>
        <taxon>Pseudomonadati</taxon>
        <taxon>Bacteroidota</taxon>
        <taxon>Saprospiria</taxon>
        <taxon>Saprospirales</taxon>
        <taxon>Haliscomenobacteraceae</taxon>
        <taxon>Phaeodactylibacter</taxon>
    </lineage>
</organism>
<reference evidence="2 3" key="1">
    <citation type="journal article" date="2014" name="Int. J. Syst. Evol. Microbiol.">
        <title>Phaeodactylibacter xiamenensis gen. nov., sp. nov., a member of the family Saprospiraceae isolated from the marine alga Phaeodactylum tricornutum.</title>
        <authorList>
            <person name="Chen Z.Jr."/>
            <person name="Lei X."/>
            <person name="Lai Q."/>
            <person name="Li Y."/>
            <person name="Zhang B."/>
            <person name="Zhang J."/>
            <person name="Zhang H."/>
            <person name="Yang L."/>
            <person name="Zheng W."/>
            <person name="Tian Y."/>
            <person name="Yu Z."/>
            <person name="Xu H.Jr."/>
            <person name="Zheng T."/>
        </authorList>
    </citation>
    <scope>NUCLEOTIDE SEQUENCE [LARGE SCALE GENOMIC DNA]</scope>
    <source>
        <strain evidence="2 3">KD52</strain>
    </source>
</reference>
<dbReference type="Proteomes" id="UP000029736">
    <property type="component" value="Unassembled WGS sequence"/>
</dbReference>
<protein>
    <recommendedName>
        <fullName evidence="4">Lipoprotein</fullName>
    </recommendedName>
</protein>
<evidence type="ECO:0000313" key="2">
    <source>
        <dbReference type="EMBL" id="KGE87329.1"/>
    </source>
</evidence>
<gene>
    <name evidence="2" type="ORF">IX84_17035</name>
</gene>
<dbReference type="PROSITE" id="PS51257">
    <property type="entry name" value="PROKAR_LIPOPROTEIN"/>
    <property type="match status" value="1"/>
</dbReference>
<evidence type="ECO:0000256" key="1">
    <source>
        <dbReference type="SAM" id="SignalP"/>
    </source>
</evidence>
<keyword evidence="3" id="KW-1185">Reference proteome</keyword>
<evidence type="ECO:0008006" key="4">
    <source>
        <dbReference type="Google" id="ProtNLM"/>
    </source>
</evidence>
<dbReference type="AlphaFoldDB" id="A0A098S4T9"/>